<dbReference type="EMBL" id="JAQMWT010000047">
    <property type="protein sequence ID" value="KAJ8612536.1"/>
    <property type="molecule type" value="Genomic_DNA"/>
</dbReference>
<dbReference type="InterPro" id="IPR027417">
    <property type="entry name" value="P-loop_NTPase"/>
</dbReference>
<feature type="transmembrane region" description="Helical" evidence="10">
    <location>
        <begin position="1168"/>
        <end position="1186"/>
    </location>
</feature>
<dbReference type="CDD" id="cd18604">
    <property type="entry name" value="ABC_6TM_VMR1_D2_like"/>
    <property type="match status" value="1"/>
</dbReference>
<dbReference type="InterPro" id="IPR011527">
    <property type="entry name" value="ABC1_TM_dom"/>
</dbReference>
<feature type="region of interest" description="Disordered" evidence="9">
    <location>
        <begin position="874"/>
        <end position="912"/>
    </location>
</feature>
<evidence type="ECO:0000256" key="4">
    <source>
        <dbReference type="ARBA" id="ARBA00022737"/>
    </source>
</evidence>
<feature type="transmembrane region" description="Helical" evidence="10">
    <location>
        <begin position="163"/>
        <end position="181"/>
    </location>
</feature>
<keyword evidence="6" id="KW-0067">ATP-binding</keyword>
<feature type="domain" description="ABC transporter" evidence="11">
    <location>
        <begin position="1261"/>
        <end position="1523"/>
    </location>
</feature>
<dbReference type="PROSITE" id="PS50929">
    <property type="entry name" value="ABC_TM1F"/>
    <property type="match status" value="2"/>
</dbReference>
<evidence type="ECO:0000256" key="8">
    <source>
        <dbReference type="ARBA" id="ARBA00023136"/>
    </source>
</evidence>
<dbReference type="InterPro" id="IPR003439">
    <property type="entry name" value="ABC_transporter-like_ATP-bd"/>
</dbReference>
<dbReference type="GO" id="GO:0005524">
    <property type="term" value="F:ATP binding"/>
    <property type="evidence" value="ECO:0007669"/>
    <property type="project" value="UniProtKB-KW"/>
</dbReference>
<keyword evidence="4" id="KW-0677">Repeat</keyword>
<feature type="domain" description="ABC transporter" evidence="11">
    <location>
        <begin position="649"/>
        <end position="874"/>
    </location>
</feature>
<feature type="region of interest" description="Disordered" evidence="9">
    <location>
        <begin position="1378"/>
        <end position="1404"/>
    </location>
</feature>
<keyword evidence="8 10" id="KW-0472">Membrane</keyword>
<dbReference type="CDD" id="cd18579">
    <property type="entry name" value="ABC_6TM_ABCC_D1"/>
    <property type="match status" value="1"/>
</dbReference>
<feature type="transmembrane region" description="Helical" evidence="10">
    <location>
        <begin position="276"/>
        <end position="303"/>
    </location>
</feature>
<dbReference type="Pfam" id="PF00664">
    <property type="entry name" value="ABC_membrane"/>
    <property type="match status" value="2"/>
</dbReference>
<feature type="transmembrane region" description="Helical" evidence="10">
    <location>
        <begin position="134"/>
        <end position="151"/>
    </location>
</feature>
<dbReference type="FunFam" id="3.40.50.300:FF:000997">
    <property type="entry name" value="Multidrug resistance-associated protein 1"/>
    <property type="match status" value="1"/>
</dbReference>
<dbReference type="Gene3D" id="3.40.50.300">
    <property type="entry name" value="P-loop containing nucleotide triphosphate hydrolases"/>
    <property type="match status" value="2"/>
</dbReference>
<dbReference type="GO" id="GO:0016887">
    <property type="term" value="F:ATP hydrolysis activity"/>
    <property type="evidence" value="ECO:0007669"/>
    <property type="project" value="InterPro"/>
</dbReference>
<dbReference type="FunFam" id="3.40.50.300:FF:000630">
    <property type="entry name" value="ATP-binding cassette (ABC) transporter, putative"/>
    <property type="match status" value="1"/>
</dbReference>
<dbReference type="SMART" id="SM00382">
    <property type="entry name" value="AAA"/>
    <property type="match status" value="2"/>
</dbReference>
<dbReference type="Proteomes" id="UP001230188">
    <property type="component" value="Unassembled WGS sequence"/>
</dbReference>
<dbReference type="PROSITE" id="PS00211">
    <property type="entry name" value="ABC_TRANSPORTER_1"/>
    <property type="match status" value="2"/>
</dbReference>
<accession>A0AAD7XMR9</accession>
<feature type="transmembrane region" description="Helical" evidence="10">
    <location>
        <begin position="1198"/>
        <end position="1216"/>
    </location>
</feature>
<dbReference type="InterPro" id="IPR017871">
    <property type="entry name" value="ABC_transporter-like_CS"/>
</dbReference>
<evidence type="ECO:0000256" key="9">
    <source>
        <dbReference type="SAM" id="MobiDB-lite"/>
    </source>
</evidence>
<evidence type="ECO:0000256" key="5">
    <source>
        <dbReference type="ARBA" id="ARBA00022741"/>
    </source>
</evidence>
<dbReference type="PROSITE" id="PS50893">
    <property type="entry name" value="ABC_TRANSPORTER_2"/>
    <property type="match status" value="2"/>
</dbReference>
<evidence type="ECO:0000256" key="10">
    <source>
        <dbReference type="SAM" id="Phobius"/>
    </source>
</evidence>
<comment type="subcellular location">
    <subcellularLocation>
        <location evidence="1">Membrane</location>
        <topology evidence="1">Multi-pass membrane protein</topology>
    </subcellularLocation>
</comment>
<dbReference type="InterPro" id="IPR050173">
    <property type="entry name" value="ABC_transporter_C-like"/>
</dbReference>
<evidence type="ECO:0000259" key="12">
    <source>
        <dbReference type="PROSITE" id="PS50929"/>
    </source>
</evidence>
<proteinExistence type="predicted"/>
<gene>
    <name evidence="13" type="ORF">CTAYLR_003705</name>
</gene>
<name>A0AAD7XMR9_9STRA</name>
<feature type="transmembrane region" description="Helical" evidence="10">
    <location>
        <begin position="930"/>
        <end position="950"/>
    </location>
</feature>
<feature type="domain" description="ABC transmembrane type-1" evidence="12">
    <location>
        <begin position="980"/>
        <end position="1223"/>
    </location>
</feature>
<dbReference type="CDD" id="cd03244">
    <property type="entry name" value="ABCC_MRP_domain2"/>
    <property type="match status" value="1"/>
</dbReference>
<organism evidence="13 14">
    <name type="scientific">Chrysophaeum taylorii</name>
    <dbReference type="NCBI Taxonomy" id="2483200"/>
    <lineage>
        <taxon>Eukaryota</taxon>
        <taxon>Sar</taxon>
        <taxon>Stramenopiles</taxon>
        <taxon>Ochrophyta</taxon>
        <taxon>Pelagophyceae</taxon>
        <taxon>Pelagomonadales</taxon>
        <taxon>Pelagomonadaceae</taxon>
        <taxon>Chrysophaeum</taxon>
    </lineage>
</organism>
<dbReference type="InterPro" id="IPR044746">
    <property type="entry name" value="ABCC_6TM_D1"/>
</dbReference>
<evidence type="ECO:0000313" key="13">
    <source>
        <dbReference type="EMBL" id="KAJ8612536.1"/>
    </source>
</evidence>
<feature type="transmembrane region" description="Helical" evidence="10">
    <location>
        <begin position="980"/>
        <end position="1000"/>
    </location>
</feature>
<keyword evidence="5" id="KW-0547">Nucleotide-binding</keyword>
<evidence type="ECO:0000256" key="3">
    <source>
        <dbReference type="ARBA" id="ARBA00022692"/>
    </source>
</evidence>
<evidence type="ECO:0000256" key="1">
    <source>
        <dbReference type="ARBA" id="ARBA00004141"/>
    </source>
</evidence>
<feature type="compositionally biased region" description="Basic and acidic residues" evidence="9">
    <location>
        <begin position="614"/>
        <end position="624"/>
    </location>
</feature>
<protein>
    <submittedName>
        <fullName evidence="13">Uncharacterized protein</fullName>
    </submittedName>
</protein>
<dbReference type="SUPFAM" id="SSF90123">
    <property type="entry name" value="ABC transporter transmembrane region"/>
    <property type="match status" value="2"/>
</dbReference>
<dbReference type="CDD" id="cd03250">
    <property type="entry name" value="ABCC_MRP_domain1"/>
    <property type="match status" value="1"/>
</dbReference>
<evidence type="ECO:0000256" key="6">
    <source>
        <dbReference type="ARBA" id="ARBA00022840"/>
    </source>
</evidence>
<evidence type="ECO:0000313" key="14">
    <source>
        <dbReference type="Proteomes" id="UP001230188"/>
    </source>
</evidence>
<keyword evidence="14" id="KW-1185">Reference proteome</keyword>
<dbReference type="PANTHER" id="PTHR24223">
    <property type="entry name" value="ATP-BINDING CASSETTE SUB-FAMILY C"/>
    <property type="match status" value="1"/>
</dbReference>
<dbReference type="GO" id="GO:0016020">
    <property type="term" value="C:membrane"/>
    <property type="evidence" value="ECO:0007669"/>
    <property type="project" value="UniProtKB-SubCell"/>
</dbReference>
<evidence type="ECO:0000256" key="7">
    <source>
        <dbReference type="ARBA" id="ARBA00022989"/>
    </source>
</evidence>
<dbReference type="PANTHER" id="PTHR24223:SF353">
    <property type="entry name" value="ABC TRANSPORTER ATP-BINDING PROTEIN_PERMEASE VMR1-RELATED"/>
    <property type="match status" value="1"/>
</dbReference>
<feature type="transmembrane region" description="Helical" evidence="10">
    <location>
        <begin position="384"/>
        <end position="406"/>
    </location>
</feature>
<feature type="domain" description="ABC transmembrane type-1" evidence="12">
    <location>
        <begin position="293"/>
        <end position="568"/>
    </location>
</feature>
<dbReference type="InterPro" id="IPR036640">
    <property type="entry name" value="ABC1_TM_sf"/>
</dbReference>
<feature type="transmembrane region" description="Helical" evidence="10">
    <location>
        <begin position="66"/>
        <end position="84"/>
    </location>
</feature>
<sequence>MKVSFEEQLVLLSVAAVVFALGWLLLARTRRGAPKRVTTSDLEHPLMGQVETEVVKSRVPLALRQVLFYSAAAYYLIAATVYAVRRAKGHGPDSENLARVVRCVADVLRCVAWIVALKADAAEYRSSSASRHTFLMFAFVAVSAVGAAREVHFDSFSAESPSVWALVAHVVFAGVAIHAVASPHVVLRVATQDNPPSPEERAVELHEIVGFTWLGDVFETKRTQAADEKLEESHLPRMMEGDTVAATWPKLRGLVADMRADVARAKRQSKKVNKTLALFTTLVVLAKGHFACAGALRFFYVFSGYLQPLALYIILKRFGRDDALGWASVGLLFFGPVLNAALDNLQMFVQRRVATRCRGALMVLIYDKGTRLDMSAGTGRVGEVVSLMSADIQNVLMAVAYFHWVWGPVLQLAVTLTALFWLVGLAAFGALAVMWLNSVGNAQIFKRLTKLNKDFLGARSKRMELITEMLQGARIVKMLSFERGIAGSVAQRRDVELGILKKLLDCFVGIFTLINSTPPLMGAATFMLLTSVLGRRFDAAEGFTTLTLLDNLRFVLLQAPASINYIITGWASLQRIEEFLDAPEVDDPPKSDALARGAVSIQDADFRWGGPVETTKDNKSKEEEGAAETSPFKPLEQVDESKQDELDVIERASAATSVAPVVMSLRDISIQVAPGTLCLVCGITGGGKSSLLSALIGEIRRVKGTVRVSGSTAYCPQTAWCQNATIRENICFGSPFDEDRFLHCVDACALGADLDSLPGGDGTEVGERGVTLSGGQQQRVALARAIYQEADIYILDDPLSAVDAHVGEHLFHRVVKDTLLKRGKTVILATHQIAVALPSADVVVILSSEGTIAAAGTLEEIQRTQRGKELFAEIVESSKPKDDSKKKKKKKKDETTPGGKGEQQQKPKENHHRLVREEERKAGAPAFKLFVLYVATAGAWFVFGSTLFVAQQPIKYVQSAALTAWISRMEKGARPLGSPAWIYLGWTAVFVILSLIAVIAQNAGSLRASKTLHERLAWQVLRCPISWYDRSPVGRIQNRFSTDIQSIDRNVSNAVVFVIRGVISPLVSLYAIGSSVWWLLPCFIPMLAAAFQVAVSYLHVARDLKRIDSTTKSPVYACFNESLNGLSTLRAFDGAFDRFKAKFSGLVDRTNSAELSLFAANFWLSVRLNTLGASVTGLTAIVLYATASTGNGLSPPKAGLVLSYAVSFTSAMIMLLRTYTDLEISLNAVERVQEYLDLPIEPELELPGDAPHWLVDTPGEVRYERVTLRYPSQPEPALKALSLVVESGESLGICGRTGAGKSTALQSLLRLYPIEGGRIVIDGVDVATVGLKALRGRIAIVPQEPTLFAGTIRHNLDMFNERTDDELLDALAQSRGSGLPKSASHNSLAGAGGSHASLTSLGSEPDETVTELGLDYELHEFGTNLSVGERQLVCLARAIARRSRLVLMDEATANVDQRTDRRVQEILRSGSLSKATRITIAHRLGTIIYCDRVCVLSLGELKELASPAHLLNDTKSMFYSMCDAQGNVDALRATAMKAERERRG</sequence>
<dbReference type="InterPro" id="IPR003593">
    <property type="entry name" value="AAA+_ATPase"/>
</dbReference>
<comment type="caution">
    <text evidence="13">The sequence shown here is derived from an EMBL/GenBank/DDBJ whole genome shotgun (WGS) entry which is preliminary data.</text>
</comment>
<feature type="compositionally biased region" description="Basic and acidic residues" evidence="9">
    <location>
        <begin position="874"/>
        <end position="885"/>
    </location>
</feature>
<dbReference type="Gene3D" id="1.20.1560.10">
    <property type="entry name" value="ABC transporter type 1, transmembrane domain"/>
    <property type="match status" value="2"/>
</dbReference>
<feature type="region of interest" description="Disordered" evidence="9">
    <location>
        <begin position="608"/>
        <end position="632"/>
    </location>
</feature>
<dbReference type="Pfam" id="PF00005">
    <property type="entry name" value="ABC_tran"/>
    <property type="match status" value="2"/>
</dbReference>
<feature type="transmembrane region" description="Helical" evidence="10">
    <location>
        <begin position="1054"/>
        <end position="1072"/>
    </location>
</feature>
<evidence type="ECO:0000256" key="2">
    <source>
        <dbReference type="ARBA" id="ARBA00022448"/>
    </source>
</evidence>
<keyword evidence="3 10" id="KW-0812">Transmembrane</keyword>
<keyword evidence="7 10" id="KW-1133">Transmembrane helix</keyword>
<dbReference type="FunFam" id="1.20.1560.10:FF:000013">
    <property type="entry name" value="ABC transporter C family member 2"/>
    <property type="match status" value="1"/>
</dbReference>
<dbReference type="SUPFAM" id="SSF52540">
    <property type="entry name" value="P-loop containing nucleoside triphosphate hydrolases"/>
    <property type="match status" value="2"/>
</dbReference>
<dbReference type="GO" id="GO:0140359">
    <property type="term" value="F:ABC-type transporter activity"/>
    <property type="evidence" value="ECO:0007669"/>
    <property type="project" value="InterPro"/>
</dbReference>
<feature type="transmembrane region" description="Helical" evidence="10">
    <location>
        <begin position="1078"/>
        <end position="1100"/>
    </location>
</feature>
<feature type="transmembrane region" description="Helical" evidence="10">
    <location>
        <begin position="323"/>
        <end position="342"/>
    </location>
</feature>
<reference evidence="13" key="1">
    <citation type="submission" date="2023-01" db="EMBL/GenBank/DDBJ databases">
        <title>Metagenome sequencing of chrysophaentin producing Chrysophaeum taylorii.</title>
        <authorList>
            <person name="Davison J."/>
            <person name="Bewley C."/>
        </authorList>
    </citation>
    <scope>NUCLEOTIDE SEQUENCE</scope>
    <source>
        <strain evidence="13">NIES-1699</strain>
    </source>
</reference>
<evidence type="ECO:0000259" key="11">
    <source>
        <dbReference type="PROSITE" id="PS50893"/>
    </source>
</evidence>
<keyword evidence="2" id="KW-0813">Transport</keyword>
<feature type="transmembrane region" description="Helical" evidence="10">
    <location>
        <begin position="412"/>
        <end position="436"/>
    </location>
</feature>